<dbReference type="EMBL" id="CASHTH010001929">
    <property type="protein sequence ID" value="CAI8022010.1"/>
    <property type="molecule type" value="Genomic_DNA"/>
</dbReference>
<name>A0AA35S225_GEOBA</name>
<evidence type="ECO:0000313" key="2">
    <source>
        <dbReference type="EMBL" id="CAI8022010.1"/>
    </source>
</evidence>
<protein>
    <submittedName>
        <fullName evidence="2">Uncharacterized protein</fullName>
    </submittedName>
</protein>
<proteinExistence type="predicted"/>
<reference evidence="2" key="1">
    <citation type="submission" date="2023-03" db="EMBL/GenBank/DDBJ databases">
        <authorList>
            <person name="Steffen K."/>
            <person name="Cardenas P."/>
        </authorList>
    </citation>
    <scope>NUCLEOTIDE SEQUENCE</scope>
</reference>
<evidence type="ECO:0000256" key="1">
    <source>
        <dbReference type="SAM" id="MobiDB-lite"/>
    </source>
</evidence>
<gene>
    <name evidence="2" type="ORF">GBAR_LOCUS12959</name>
</gene>
<dbReference type="AlphaFoldDB" id="A0AA35S225"/>
<feature type="non-terminal residue" evidence="2">
    <location>
        <position position="921"/>
    </location>
</feature>
<dbReference type="Proteomes" id="UP001174909">
    <property type="component" value="Unassembled WGS sequence"/>
</dbReference>
<keyword evidence="3" id="KW-1185">Reference proteome</keyword>
<comment type="caution">
    <text evidence="2">The sequence shown here is derived from an EMBL/GenBank/DDBJ whole genome shotgun (WGS) entry which is preliminary data.</text>
</comment>
<sequence>MEKRLPEISLRWSDFSGSLEKLRYKTYTKNSTDRDWFRINPLELLLLGCQTLSTGVSTKREYGTMVLVMESIEAPMRLRPRYWKWLFTVLIAICKEDISPFVFQRCVSTFTGVWKSLIKFPKFQPSVYTWCINEVSLISFLEWLIESKKDTLGQHQMYASQLLQIVQSQCFSMCRNEVTLLLEEVKETLQESKKQFTLNKEDLSAIVTQNAWEPMVLELLLMKRHKSTVLMSLREESVKKLIHTLKTVSSDLSTSLSYLLGILQVLNVSQEEKGEPPADSEEEQHAENKTEVTAPESLYAALTAALTTWSSLQGQDERFPSGGCDIASQLLSLSQVILTSGPLPETLTVTTDFFTHTISTLMIYSTEGYLSNSPHKFFCELIEFVSSLVEQGIPPLTVVQTYLPNLFGPVFGTNNHSVSCKLLEYGYLAACSQHQKSLLSEGLTFLVKVYNLFPPLDKARIELAANLRHLQTLEIVNSLLDDIITSVVNIPNDEKAFAQSLNSGEKDQQTGGYENSEVFLVEVTDDERESENKTRLQILFRLLDLACAMVRNGDNVSFLFASTLPKLFTGSFPSCLKEKLHVNQNHYKELLTGVSIVPWQVDKKEFALHLLELATLSLESDNASPFQICGVVAPKLVQNIDTLRLSDSEKMATTVEIMSITSDAIRNGQTITELISHGIDLLTVLIPESTTPKDARQFVAQMTKQLVVFNHSSLLFMLKQSCNFMLSKFPDERLPIQQLFKTLIQRGKRDEVRAMFRLCRSDFESDMYTDVRHHLYSFSSGTLKHRQFIALCEILVAIMDVGKPSPVNRRTPDMEEETGKERNEELIVLVVRKLTQPCLVKLVRCLSTDRFKQQNWVTITEEISKIALFRTLFDSEFSTLTNLSEMDVYQFFESKFPPDVLADDSLMHLLAVCGSRIEHMQ</sequence>
<accession>A0AA35S225</accession>
<organism evidence="2 3">
    <name type="scientific">Geodia barretti</name>
    <name type="common">Barrett's horny sponge</name>
    <dbReference type="NCBI Taxonomy" id="519541"/>
    <lineage>
        <taxon>Eukaryota</taxon>
        <taxon>Metazoa</taxon>
        <taxon>Porifera</taxon>
        <taxon>Demospongiae</taxon>
        <taxon>Heteroscleromorpha</taxon>
        <taxon>Tetractinellida</taxon>
        <taxon>Astrophorina</taxon>
        <taxon>Geodiidae</taxon>
        <taxon>Geodia</taxon>
    </lineage>
</organism>
<evidence type="ECO:0000313" key="3">
    <source>
        <dbReference type="Proteomes" id="UP001174909"/>
    </source>
</evidence>
<feature type="region of interest" description="Disordered" evidence="1">
    <location>
        <begin position="271"/>
        <end position="292"/>
    </location>
</feature>